<dbReference type="EMBL" id="JAANQT010001634">
    <property type="protein sequence ID" value="KAG1304446.1"/>
    <property type="molecule type" value="Genomic_DNA"/>
</dbReference>
<comment type="caution">
    <text evidence="2">The sequence shown here is derived from an EMBL/GenBank/DDBJ whole genome shotgun (WGS) entry which is preliminary data.</text>
</comment>
<reference evidence="2" key="1">
    <citation type="journal article" date="2020" name="Microb. Genom.">
        <title>Genetic diversity of clinical and environmental Mucorales isolates obtained from an investigation of mucormycosis cases among solid organ transplant recipients.</title>
        <authorList>
            <person name="Nguyen M.H."/>
            <person name="Kaul D."/>
            <person name="Muto C."/>
            <person name="Cheng S.J."/>
            <person name="Richter R.A."/>
            <person name="Bruno V.M."/>
            <person name="Liu G."/>
            <person name="Beyhan S."/>
            <person name="Sundermann A.J."/>
            <person name="Mounaud S."/>
            <person name="Pasculle A.W."/>
            <person name="Nierman W.C."/>
            <person name="Driscoll E."/>
            <person name="Cumbie R."/>
            <person name="Clancy C.J."/>
            <person name="Dupont C.L."/>
        </authorList>
    </citation>
    <scope>NUCLEOTIDE SEQUENCE</scope>
    <source>
        <strain evidence="2">GL11</strain>
    </source>
</reference>
<feature type="region of interest" description="Disordered" evidence="1">
    <location>
        <begin position="189"/>
        <end position="213"/>
    </location>
</feature>
<proteinExistence type="predicted"/>
<protein>
    <submittedName>
        <fullName evidence="2">Uncharacterized protein</fullName>
    </submittedName>
</protein>
<evidence type="ECO:0000256" key="1">
    <source>
        <dbReference type="SAM" id="MobiDB-lite"/>
    </source>
</evidence>
<accession>A0A9P6X3G7</accession>
<name>A0A9P6X3G7_RHIOR</name>
<organism evidence="2 3">
    <name type="scientific">Rhizopus oryzae</name>
    <name type="common">Mucormycosis agent</name>
    <name type="synonym">Rhizopus arrhizus var. delemar</name>
    <dbReference type="NCBI Taxonomy" id="64495"/>
    <lineage>
        <taxon>Eukaryota</taxon>
        <taxon>Fungi</taxon>
        <taxon>Fungi incertae sedis</taxon>
        <taxon>Mucoromycota</taxon>
        <taxon>Mucoromycotina</taxon>
        <taxon>Mucoromycetes</taxon>
        <taxon>Mucorales</taxon>
        <taxon>Mucorineae</taxon>
        <taxon>Rhizopodaceae</taxon>
        <taxon>Rhizopus</taxon>
    </lineage>
</organism>
<dbReference type="Proteomes" id="UP000716291">
    <property type="component" value="Unassembled WGS sequence"/>
</dbReference>
<evidence type="ECO:0000313" key="2">
    <source>
        <dbReference type="EMBL" id="KAG1304446.1"/>
    </source>
</evidence>
<evidence type="ECO:0000313" key="3">
    <source>
        <dbReference type="Proteomes" id="UP000716291"/>
    </source>
</evidence>
<keyword evidence="3" id="KW-1185">Reference proteome</keyword>
<sequence length="213" mass="24813">MDYINPTNIQDEESNQQTTFTQVEVEEIIRELNNWEVDVYQLVHIIYKITETTRIQARASTELSAKFQENDAKEMAIRALKLPTSIKYLEYSVEEDGKKNSFDGDFVERLQRARFEDKLIRDAASFRGGFHNNTGFNNGYRGRGGSWRENWSCGQSFQAGGRSRVNRFNIQQQQIIQQQPQQECHIQSTLHDSPGRDPLKNHVLQQPHLDECF</sequence>
<gene>
    <name evidence="2" type="ORF">G6F64_009199</name>
</gene>
<dbReference type="AlphaFoldDB" id="A0A9P6X3G7"/>